<dbReference type="InterPro" id="IPR011009">
    <property type="entry name" value="Kinase-like_dom_sf"/>
</dbReference>
<dbReference type="PANTHER" id="PTHR43851:SF1">
    <property type="entry name" value="ATYPICAL KINASE COQ8A, MITOCHONDRIAL"/>
    <property type="match status" value="1"/>
</dbReference>
<dbReference type="InterPro" id="IPR051409">
    <property type="entry name" value="Atypical_kinase_ADCK"/>
</dbReference>
<evidence type="ECO:0000256" key="7">
    <source>
        <dbReference type="ARBA" id="ARBA00022692"/>
    </source>
</evidence>
<dbReference type="PANTHER" id="PTHR43851">
    <property type="match status" value="1"/>
</dbReference>
<keyword evidence="12" id="KW-1133">Transmembrane helix</keyword>
<comment type="function">
    <text evidence="18">Atypical kinase involved in the biosynthesis of coenzyme Q, also named ubiquinone, an essential lipid-soluble electron transporter for aerobic cellular respiration. Its substrate specificity is still unclear: may act as a protein kinase that mediates phosphorylation of COQ3. According to other reports, acts as a small molecule kinase, possibly a lipid kinase that phosphorylates a prenyl lipid in the ubiquinone biosynthesis pathway, as suggested by its ability to bind coenzyme Q lipid intermediates. However, the small molecule kinase activity was not confirmed by another publication. Shows an unusual selectivity for binding ADP over ATP.</text>
</comment>
<evidence type="ECO:0000256" key="2">
    <source>
        <dbReference type="ARBA" id="ARBA00004749"/>
    </source>
</evidence>
<evidence type="ECO:0000259" key="20">
    <source>
        <dbReference type="Pfam" id="PF03109"/>
    </source>
</evidence>
<dbReference type="Proteomes" id="UP000826234">
    <property type="component" value="Unassembled WGS sequence"/>
</dbReference>
<evidence type="ECO:0000256" key="17">
    <source>
        <dbReference type="ARBA" id="ARBA00033204"/>
    </source>
</evidence>
<keyword evidence="5" id="KW-0808">Transferase</keyword>
<reference evidence="21 22" key="1">
    <citation type="journal article" date="2022" name="Gigascience">
        <title>A chromosome-level genome assembly and annotation of the desert horned lizard, Phrynosoma platyrhinos, provides insight into chromosomal rearrangements among reptiles.</title>
        <authorList>
            <person name="Koochekian N."/>
            <person name="Ascanio A."/>
            <person name="Farleigh K."/>
            <person name="Card D.C."/>
            <person name="Schield D.R."/>
            <person name="Castoe T.A."/>
            <person name="Jezkova T."/>
        </authorList>
    </citation>
    <scope>NUCLEOTIDE SEQUENCE [LARGE SCALE GENOMIC DNA]</scope>
    <source>
        <strain evidence="21">NK-2021</strain>
    </source>
</reference>
<proteinExistence type="inferred from homology"/>
<dbReference type="InterPro" id="IPR034646">
    <property type="entry name" value="ADCK3_dom"/>
</dbReference>
<keyword evidence="9" id="KW-0418">Kinase</keyword>
<dbReference type="CDD" id="cd13970">
    <property type="entry name" value="ABC1_ADCK3"/>
    <property type="match status" value="1"/>
</dbReference>
<gene>
    <name evidence="21" type="ORF">JD844_025130</name>
</gene>
<keyword evidence="22" id="KW-1185">Reference proteome</keyword>
<evidence type="ECO:0000256" key="13">
    <source>
        <dbReference type="ARBA" id="ARBA00023128"/>
    </source>
</evidence>
<evidence type="ECO:0000313" key="21">
    <source>
        <dbReference type="EMBL" id="KAH0622644.1"/>
    </source>
</evidence>
<feature type="region of interest" description="Disordered" evidence="19">
    <location>
        <begin position="83"/>
        <end position="110"/>
    </location>
</feature>
<evidence type="ECO:0000256" key="3">
    <source>
        <dbReference type="ARBA" id="ARBA00009670"/>
    </source>
</evidence>
<dbReference type="Pfam" id="PF03109">
    <property type="entry name" value="ABC1"/>
    <property type="match status" value="1"/>
</dbReference>
<evidence type="ECO:0000256" key="1">
    <source>
        <dbReference type="ARBA" id="ARBA00004304"/>
    </source>
</evidence>
<evidence type="ECO:0000256" key="10">
    <source>
        <dbReference type="ARBA" id="ARBA00022840"/>
    </source>
</evidence>
<sequence length="647" mass="72181">MAGDAIMVMRGLAKLSKAVLETQAGQLRQVVLGGDAVTIVRSFQAAAEEQFSTAMGKMQELGKQQENLNDIGEDFGKDYNFSESELGDASKDFPPPPQDQPPIDGDAKGPSYSYVARETFPNIGGSGDSSSNPVSAKVNAKLFGGFRDCGSLYASYGQSRAFHQDHSSVGGLTAEDIDKARQAKADPQHKPHKQMLSERARERKVPVTRIGRLANFGGLAVGLGIGALAEVAKKSLRSEDRNGKKAIMDSSPFLSEANAERIVRTLCKVRGAALKLGQMLSIQDDAFINPHLQKIFERVRQSADFMPLKQMMKTLNNDLGPNWRDKLEFFEERPFAAASIGQVHLARMKNGKEVAMKIQYPGVAQSINSDVSNLMTVLSMSNVLPEGLFPEHLIEVLSRELALECDYKREAACAKKFRELLKDHPFFYVPAVVDELCSPHVLTTELVTGFPLDQAEELSQEIRNEICHNILVLCLRELFEFRYMQTDPNWSNFFYDPELHKIALLDFGATRGFDEEFTDVYIELIKAAANMDRETVLKKSIEMKFLTGYEVKAMEDAHLDAVLILGEAFASSEPFDFGCQHTTEKIHGLIPVMLKHRLIPPPEETYSLHRKMGGSFLICSKLKAKIPCKNMFQEAYSNYWSRKAKKE</sequence>
<keyword evidence="10" id="KW-0067">ATP-binding</keyword>
<comment type="subcellular location">
    <subcellularLocation>
        <location evidence="1">Mitochondrion membrane</location>
        <topology evidence="1">Single-pass membrane protein</topology>
    </subcellularLocation>
</comment>
<keyword evidence="14" id="KW-0472">Membrane</keyword>
<evidence type="ECO:0000256" key="9">
    <source>
        <dbReference type="ARBA" id="ARBA00022777"/>
    </source>
</evidence>
<keyword evidence="13" id="KW-0496">Mitochondrion</keyword>
<comment type="caution">
    <text evidence="21">The sequence shown here is derived from an EMBL/GenBank/DDBJ whole genome shotgun (WGS) entry which is preliminary data.</text>
</comment>
<feature type="domain" description="ABC1 atypical kinase-like" evidence="20">
    <location>
        <begin position="299"/>
        <end position="538"/>
    </location>
</feature>
<evidence type="ECO:0000256" key="18">
    <source>
        <dbReference type="ARBA" id="ARBA00058956"/>
    </source>
</evidence>
<organism evidence="21 22">
    <name type="scientific">Phrynosoma platyrhinos</name>
    <name type="common">Desert horned lizard</name>
    <dbReference type="NCBI Taxonomy" id="52577"/>
    <lineage>
        <taxon>Eukaryota</taxon>
        <taxon>Metazoa</taxon>
        <taxon>Chordata</taxon>
        <taxon>Craniata</taxon>
        <taxon>Vertebrata</taxon>
        <taxon>Euteleostomi</taxon>
        <taxon>Lepidosauria</taxon>
        <taxon>Squamata</taxon>
        <taxon>Bifurcata</taxon>
        <taxon>Unidentata</taxon>
        <taxon>Episquamata</taxon>
        <taxon>Toxicofera</taxon>
        <taxon>Iguania</taxon>
        <taxon>Phrynosomatidae</taxon>
        <taxon>Phrynosomatinae</taxon>
        <taxon>Phrynosoma</taxon>
    </lineage>
</organism>
<dbReference type="SUPFAM" id="SSF56112">
    <property type="entry name" value="Protein kinase-like (PK-like)"/>
    <property type="match status" value="1"/>
</dbReference>
<accession>A0ABQ7SZ14</accession>
<evidence type="ECO:0000256" key="16">
    <source>
        <dbReference type="ARBA" id="ARBA00032726"/>
    </source>
</evidence>
<comment type="similarity">
    <text evidence="3">Belongs to the protein kinase superfamily. ADCK protein kinase family.</text>
</comment>
<evidence type="ECO:0000256" key="6">
    <source>
        <dbReference type="ARBA" id="ARBA00022688"/>
    </source>
</evidence>
<evidence type="ECO:0000256" key="5">
    <source>
        <dbReference type="ARBA" id="ARBA00022679"/>
    </source>
</evidence>
<evidence type="ECO:0000256" key="15">
    <source>
        <dbReference type="ARBA" id="ARBA00031775"/>
    </source>
</evidence>
<evidence type="ECO:0000256" key="8">
    <source>
        <dbReference type="ARBA" id="ARBA00022741"/>
    </source>
</evidence>
<evidence type="ECO:0000256" key="12">
    <source>
        <dbReference type="ARBA" id="ARBA00022989"/>
    </source>
</evidence>
<keyword evidence="6" id="KW-0831">Ubiquinone biosynthesis</keyword>
<keyword evidence="11" id="KW-0809">Transit peptide</keyword>
<dbReference type="EMBL" id="JAIPUX010003289">
    <property type="protein sequence ID" value="KAH0622644.1"/>
    <property type="molecule type" value="Genomic_DNA"/>
</dbReference>
<evidence type="ECO:0000256" key="14">
    <source>
        <dbReference type="ARBA" id="ARBA00023136"/>
    </source>
</evidence>
<keyword evidence="7" id="KW-0812">Transmembrane</keyword>
<evidence type="ECO:0000256" key="4">
    <source>
        <dbReference type="ARBA" id="ARBA00018535"/>
    </source>
</evidence>
<comment type="pathway">
    <text evidence="2">Cofactor biosynthesis; ubiquinone biosynthesis.</text>
</comment>
<feature type="region of interest" description="Disordered" evidence="19">
    <location>
        <begin position="182"/>
        <end position="202"/>
    </location>
</feature>
<evidence type="ECO:0000256" key="11">
    <source>
        <dbReference type="ARBA" id="ARBA00022946"/>
    </source>
</evidence>
<dbReference type="InterPro" id="IPR004147">
    <property type="entry name" value="ABC1_dom"/>
</dbReference>
<name>A0ABQ7SZ14_PHRPL</name>
<protein>
    <recommendedName>
        <fullName evidence="4">Atypical kinase COQ8A, mitochondrial</fullName>
    </recommendedName>
    <alternativeName>
        <fullName evidence="16">Chaperone activity of bc1 complex-like</fullName>
    </alternativeName>
    <alternativeName>
        <fullName evidence="17">Coenzyme Q protein 8A</fullName>
    </alternativeName>
    <alternativeName>
        <fullName evidence="15">aarF domain-containing protein kinase 3</fullName>
    </alternativeName>
</protein>
<evidence type="ECO:0000313" key="22">
    <source>
        <dbReference type="Proteomes" id="UP000826234"/>
    </source>
</evidence>
<keyword evidence="8" id="KW-0547">Nucleotide-binding</keyword>
<evidence type="ECO:0000256" key="19">
    <source>
        <dbReference type="SAM" id="MobiDB-lite"/>
    </source>
</evidence>